<feature type="non-terminal residue" evidence="1">
    <location>
        <position position="182"/>
    </location>
</feature>
<dbReference type="Proteomes" id="UP000054018">
    <property type="component" value="Unassembled WGS sequence"/>
</dbReference>
<proteinExistence type="predicted"/>
<dbReference type="OrthoDB" id="2679469at2759"/>
<dbReference type="STRING" id="765257.A0A0C9ZCW5"/>
<dbReference type="EMBL" id="KN833819">
    <property type="protein sequence ID" value="KIK17793.1"/>
    <property type="molecule type" value="Genomic_DNA"/>
</dbReference>
<evidence type="ECO:0000313" key="1">
    <source>
        <dbReference type="EMBL" id="KIK17793.1"/>
    </source>
</evidence>
<organism evidence="1 2">
    <name type="scientific">Pisolithus microcarpus 441</name>
    <dbReference type="NCBI Taxonomy" id="765257"/>
    <lineage>
        <taxon>Eukaryota</taxon>
        <taxon>Fungi</taxon>
        <taxon>Dikarya</taxon>
        <taxon>Basidiomycota</taxon>
        <taxon>Agaricomycotina</taxon>
        <taxon>Agaricomycetes</taxon>
        <taxon>Agaricomycetidae</taxon>
        <taxon>Boletales</taxon>
        <taxon>Sclerodermatineae</taxon>
        <taxon>Pisolithaceae</taxon>
        <taxon>Pisolithus</taxon>
    </lineage>
</organism>
<protein>
    <submittedName>
        <fullName evidence="1">Uncharacterized protein</fullName>
    </submittedName>
</protein>
<feature type="non-terminal residue" evidence="1">
    <location>
        <position position="1"/>
    </location>
</feature>
<name>A0A0C9ZCW5_9AGAM</name>
<keyword evidence="2" id="KW-1185">Reference proteome</keyword>
<evidence type="ECO:0000313" key="2">
    <source>
        <dbReference type="Proteomes" id="UP000054018"/>
    </source>
</evidence>
<accession>A0A0C9ZCW5</accession>
<reference evidence="1 2" key="1">
    <citation type="submission" date="2014-04" db="EMBL/GenBank/DDBJ databases">
        <authorList>
            <consortium name="DOE Joint Genome Institute"/>
            <person name="Kuo A."/>
            <person name="Kohler A."/>
            <person name="Costa M.D."/>
            <person name="Nagy L.G."/>
            <person name="Floudas D."/>
            <person name="Copeland A."/>
            <person name="Barry K.W."/>
            <person name="Cichocki N."/>
            <person name="Veneault-Fourrey C."/>
            <person name="LaButti K."/>
            <person name="Lindquist E.A."/>
            <person name="Lipzen A."/>
            <person name="Lundell T."/>
            <person name="Morin E."/>
            <person name="Murat C."/>
            <person name="Sun H."/>
            <person name="Tunlid A."/>
            <person name="Henrissat B."/>
            <person name="Grigoriev I.V."/>
            <person name="Hibbett D.S."/>
            <person name="Martin F."/>
            <person name="Nordberg H.P."/>
            <person name="Cantor M.N."/>
            <person name="Hua S.X."/>
        </authorList>
    </citation>
    <scope>NUCLEOTIDE SEQUENCE [LARGE SCALE GENOMIC DNA]</scope>
    <source>
        <strain evidence="1 2">441</strain>
    </source>
</reference>
<dbReference type="AlphaFoldDB" id="A0A0C9ZCW5"/>
<gene>
    <name evidence="1" type="ORF">PISMIDRAFT_40832</name>
</gene>
<reference evidence="2" key="2">
    <citation type="submission" date="2015-01" db="EMBL/GenBank/DDBJ databases">
        <title>Evolutionary Origins and Diversification of the Mycorrhizal Mutualists.</title>
        <authorList>
            <consortium name="DOE Joint Genome Institute"/>
            <consortium name="Mycorrhizal Genomics Consortium"/>
            <person name="Kohler A."/>
            <person name="Kuo A."/>
            <person name="Nagy L.G."/>
            <person name="Floudas D."/>
            <person name="Copeland A."/>
            <person name="Barry K.W."/>
            <person name="Cichocki N."/>
            <person name="Veneault-Fourrey C."/>
            <person name="LaButti K."/>
            <person name="Lindquist E.A."/>
            <person name="Lipzen A."/>
            <person name="Lundell T."/>
            <person name="Morin E."/>
            <person name="Murat C."/>
            <person name="Riley R."/>
            <person name="Ohm R."/>
            <person name="Sun H."/>
            <person name="Tunlid A."/>
            <person name="Henrissat B."/>
            <person name="Grigoriev I.V."/>
            <person name="Hibbett D.S."/>
            <person name="Martin F."/>
        </authorList>
    </citation>
    <scope>NUCLEOTIDE SEQUENCE [LARGE SCALE GENOMIC DNA]</scope>
    <source>
        <strain evidence="2">441</strain>
    </source>
</reference>
<dbReference type="HOGENOM" id="CLU_035160_2_0_1"/>
<sequence length="182" mass="20659">SDAQRASWAIAREQRATKKALLDKAVQEYLAQQTSKMEEIALKHNVTVEYLKGLVGGQTHYYSSRKVQRHNALLHAKALEVNADRPCGTKYSLKEIQQMVKDDECLQNLSQEEMNQYIATLEEHRDMKIHGIRVNNVAASRDVLATTNKIAKELNGLRNRTGIYATLLVTRGHINDSIQSTW</sequence>